<dbReference type="GO" id="GO:0015846">
    <property type="term" value="P:polyamine transport"/>
    <property type="evidence" value="ECO:0007669"/>
    <property type="project" value="InterPro"/>
</dbReference>
<dbReference type="Proteomes" id="UP000001823">
    <property type="component" value="Chromosome"/>
</dbReference>
<dbReference type="PROSITE" id="PS51257">
    <property type="entry name" value="PROKAR_LIPOPROTEIN"/>
    <property type="match status" value="1"/>
</dbReference>
<dbReference type="PDBsum" id="4EDP"/>
<keyword evidence="1" id="KW-0732">Signal</keyword>
<reference evidence="4" key="2">
    <citation type="submission" date="2012-03" db="PDB data bank">
        <title>1.85 Angstrom resolution crystal structure of an ABC transporter from Clostridium perfringens ATCC 13124.</title>
        <authorList>
            <consortium name="Center for Structural Genomics of Infectious Diseases (CSGID)"/>
            <person name="Halavaty A.S."/>
            <person name="Wawrzak Z."/>
            <person name="Onopriyenko O."/>
            <person name="Peterson S.N."/>
            <person name="Anderson W.F."/>
            <person name="Savchenko A."/>
        </authorList>
    </citation>
    <scope>X-RAY CRYSTALLOGRAPHY (1.85 ANGSTROMS)</scope>
</reference>
<dbReference type="STRING" id="195103.CPF_1477"/>
<protein>
    <submittedName>
        <fullName evidence="2">ABC transporter, substrate-binding protein</fullName>
    </submittedName>
</protein>
<dbReference type="KEGG" id="cpf:CPF_1477"/>
<dbReference type="Gene3D" id="3.40.190.10">
    <property type="entry name" value="Periplasmic binding protein-like II"/>
    <property type="match status" value="2"/>
</dbReference>
<dbReference type="CDD" id="cd13589">
    <property type="entry name" value="PBP2_polyamine_RpCGA009"/>
    <property type="match status" value="1"/>
</dbReference>
<name>A0A0H2YTW6_CLOP1</name>
<dbReference type="RefSeq" id="WP_003462470.1">
    <property type="nucleotide sequence ID" value="NC_008261.1"/>
</dbReference>
<keyword evidence="3" id="KW-1185">Reference proteome</keyword>
<dbReference type="PaxDb" id="195103-CPF_1477"/>
<dbReference type="PDB" id="4EDP">
    <property type="method" value="X-ray"/>
    <property type="resolution" value="1.85 A"/>
    <property type="chains" value="A/B=1-348"/>
</dbReference>
<dbReference type="GO" id="GO:0030975">
    <property type="term" value="F:thiamine binding"/>
    <property type="evidence" value="ECO:0007669"/>
    <property type="project" value="TreeGrafter"/>
</dbReference>
<dbReference type="GO" id="GO:0015888">
    <property type="term" value="P:thiamine transport"/>
    <property type="evidence" value="ECO:0007669"/>
    <property type="project" value="TreeGrafter"/>
</dbReference>
<proteinExistence type="evidence at protein level"/>
<dbReference type="Pfam" id="PF13416">
    <property type="entry name" value="SBP_bac_8"/>
    <property type="match status" value="1"/>
</dbReference>
<dbReference type="GO" id="GO:0030288">
    <property type="term" value="C:outer membrane-bounded periplasmic space"/>
    <property type="evidence" value="ECO:0007669"/>
    <property type="project" value="TreeGrafter"/>
</dbReference>
<dbReference type="InterPro" id="IPR001188">
    <property type="entry name" value="Sperm_putr-bd"/>
</dbReference>
<accession>A0A0H2YTW6</accession>
<evidence type="ECO:0000313" key="2">
    <source>
        <dbReference type="EMBL" id="ABG83988.1"/>
    </source>
</evidence>
<dbReference type="eggNOG" id="COG0687">
    <property type="taxonomic scope" value="Bacteria"/>
</dbReference>
<dbReference type="PANTHER" id="PTHR30006">
    <property type="entry name" value="THIAMINE-BINDING PERIPLASMIC PROTEIN-RELATED"/>
    <property type="match status" value="1"/>
</dbReference>
<evidence type="ECO:0000256" key="1">
    <source>
        <dbReference type="ARBA" id="ARBA00022729"/>
    </source>
</evidence>
<evidence type="ECO:0007829" key="4">
    <source>
        <dbReference type="PDB" id="4EDP"/>
    </source>
</evidence>
<dbReference type="GO" id="GO:0030976">
    <property type="term" value="F:thiamine pyrophosphate binding"/>
    <property type="evidence" value="ECO:0007669"/>
    <property type="project" value="TreeGrafter"/>
</dbReference>
<reference evidence="2 3" key="1">
    <citation type="journal article" date="2006" name="Genome Res.">
        <title>Skewed genomic variability in strains of the toxigenic bacterial pathogen, Clostridium perfringens.</title>
        <authorList>
            <person name="Myers G.S."/>
            <person name="Rasko D.A."/>
            <person name="Cheung J.K."/>
            <person name="Ravel J."/>
            <person name="Seshadri R."/>
            <person name="Deboy R.T."/>
            <person name="Ren Q."/>
            <person name="Varga J."/>
            <person name="Awad M.M."/>
            <person name="Brinkac L.M."/>
            <person name="Daugherty S.C."/>
            <person name="Haft D.H."/>
            <person name="Dodson R.J."/>
            <person name="Madupu R."/>
            <person name="Nelson W.C."/>
            <person name="Rosovitz M.J."/>
            <person name="Sullivan S.A."/>
            <person name="Khouri H."/>
            <person name="Dimitrov G.I."/>
            <person name="Watkins K.L."/>
            <person name="Mulligan S."/>
            <person name="Benton J."/>
            <person name="Radune D."/>
            <person name="Fisher D.J."/>
            <person name="Atkins H.S."/>
            <person name="Hiscox T."/>
            <person name="Jost B.H."/>
            <person name="Billington S.J."/>
            <person name="Songer J.G."/>
            <person name="McClane B.A."/>
            <person name="Titball R.W."/>
            <person name="Rood J.I."/>
            <person name="Melville S.B."/>
            <person name="Paulsen I.T."/>
        </authorList>
    </citation>
    <scope>NUCLEOTIDE SEQUENCE [LARGE SCALE GENOMIC DNA]</scope>
    <source>
        <strain evidence="3">ATCC 13124 / DSM 756 / JCM 1290 / NCIMB 6125 / NCTC 8237 / S 107 / Type A</strain>
    </source>
</reference>
<evidence type="ECO:0000313" key="3">
    <source>
        <dbReference type="Proteomes" id="UP000001823"/>
    </source>
</evidence>
<keyword evidence="4" id="KW-0002">3D-structure</keyword>
<dbReference type="PANTHER" id="PTHR30006:SF2">
    <property type="entry name" value="ABC TRANSPORTER SUBSTRATE-BINDING PROTEIN"/>
    <property type="match status" value="1"/>
</dbReference>
<dbReference type="SMR" id="A0A0H2YTW6"/>
<dbReference type="InterPro" id="IPR006059">
    <property type="entry name" value="SBP"/>
</dbReference>
<dbReference type="PRINTS" id="PR00909">
    <property type="entry name" value="SPERMDNBNDNG"/>
</dbReference>
<dbReference type="EMBL" id="CP000246">
    <property type="protein sequence ID" value="ABG83988.1"/>
    <property type="molecule type" value="Genomic_DNA"/>
</dbReference>
<sequence length="348" mass="38015">MKKKILATLLTGLVLGTSLVGCGKTEGAEAGKKLVVSTWGLNEDVLKETVFEPFAKEHGVEIVLDIGNNSERLTKMKNNPNSQIDITYLAESFAEQGVEAGIFDKLDYSKIPNASEMNEKAKSTVEAGYGPAYTLNSIGIVVDPSAGIEINSWEDLWKPELKNKIAIPDITTTNGPAMVEIAAEKAGVDVKTDNGEAAFKELEALKPNVVKTYSKSSDLANMFSNGEIVAAVASDFAFGTISKAKPEVINVIPESGTYLNFNTININKNSKNKDLAYEFINYALSKEVQEKTAKALNESPVNKEVKLSEEETKNLTYGPVVDNAKVIDFKFVNSVMDQWVNNWNRIMN</sequence>
<dbReference type="SUPFAM" id="SSF53850">
    <property type="entry name" value="Periplasmic binding protein-like II"/>
    <property type="match status" value="1"/>
</dbReference>
<dbReference type="HOGENOM" id="CLU_026974_4_0_9"/>
<organism evidence="2 3">
    <name type="scientific">Clostridium perfringens (strain ATCC 13124 / DSM 756 / JCM 1290 / NCIMB 6125 / NCTC 8237 / Type A)</name>
    <dbReference type="NCBI Taxonomy" id="195103"/>
    <lineage>
        <taxon>Bacteria</taxon>
        <taxon>Bacillati</taxon>
        <taxon>Bacillota</taxon>
        <taxon>Clostridia</taxon>
        <taxon>Eubacteriales</taxon>
        <taxon>Clostridiaceae</taxon>
        <taxon>Clostridium</taxon>
    </lineage>
</organism>
<gene>
    <name evidence="2" type="ordered locus">CPF_1477</name>
</gene>
<dbReference type="EvolutionaryTrace" id="A0A0H2YTW6"/>
<dbReference type="GO" id="GO:0019808">
    <property type="term" value="F:polyamine binding"/>
    <property type="evidence" value="ECO:0007669"/>
    <property type="project" value="InterPro"/>
</dbReference>
<dbReference type="AlphaFoldDB" id="A0A0H2YTW6"/>